<dbReference type="OrthoDB" id="361480at2759"/>
<organism evidence="1 2">
    <name type="scientific">Theileria orientalis strain Shintoku</name>
    <dbReference type="NCBI Taxonomy" id="869250"/>
    <lineage>
        <taxon>Eukaryota</taxon>
        <taxon>Sar</taxon>
        <taxon>Alveolata</taxon>
        <taxon>Apicomplexa</taxon>
        <taxon>Aconoidasida</taxon>
        <taxon>Piroplasmida</taxon>
        <taxon>Theileriidae</taxon>
        <taxon>Theileria</taxon>
    </lineage>
</organism>
<reference evidence="1 2" key="1">
    <citation type="journal article" date="2012" name="MBio">
        <title>Comparative genome analysis of three eukaryotic parasites with differing abilities to transform leukocytes reveals key mediators of Theileria-induced leukocyte transformation.</title>
        <authorList>
            <person name="Hayashida K."/>
            <person name="Hara Y."/>
            <person name="Abe T."/>
            <person name="Yamasaki C."/>
            <person name="Toyoda A."/>
            <person name="Kosuge T."/>
            <person name="Suzuki Y."/>
            <person name="Sato Y."/>
            <person name="Kawashima S."/>
            <person name="Katayama T."/>
            <person name="Wakaguri H."/>
            <person name="Inoue N."/>
            <person name="Homma K."/>
            <person name="Tada-Umezaki M."/>
            <person name="Yagi Y."/>
            <person name="Fujii Y."/>
            <person name="Habara T."/>
            <person name="Kanehisa M."/>
            <person name="Watanabe H."/>
            <person name="Ito K."/>
            <person name="Gojobori T."/>
            <person name="Sugawara H."/>
            <person name="Imanishi T."/>
            <person name="Weir W."/>
            <person name="Gardner M."/>
            <person name="Pain A."/>
            <person name="Shiels B."/>
            <person name="Hattori M."/>
            <person name="Nene V."/>
            <person name="Sugimoto C."/>
        </authorList>
    </citation>
    <scope>NUCLEOTIDE SEQUENCE [LARGE SCALE GENOMIC DNA]</scope>
    <source>
        <strain evidence="1 2">Shintoku</strain>
    </source>
</reference>
<dbReference type="GeneID" id="20716017"/>
<dbReference type="VEuPathDB" id="PiroplasmaDB:TOT_030000877"/>
<dbReference type="AlphaFoldDB" id="J4C8Y8"/>
<evidence type="ECO:0000313" key="1">
    <source>
        <dbReference type="EMBL" id="BAM41613.1"/>
    </source>
</evidence>
<dbReference type="EMBL" id="AP011948">
    <property type="protein sequence ID" value="BAM41613.1"/>
    <property type="molecule type" value="Genomic_DNA"/>
</dbReference>
<evidence type="ECO:0000313" key="2">
    <source>
        <dbReference type="Proteomes" id="UP000003786"/>
    </source>
</evidence>
<accession>J4C8Y8</accession>
<name>J4C8Y8_THEOR</name>
<dbReference type="Proteomes" id="UP000003786">
    <property type="component" value="Chromosome 3"/>
</dbReference>
<dbReference type="eggNOG" id="ENOG502RSZW">
    <property type="taxonomic scope" value="Eukaryota"/>
</dbReference>
<keyword evidence="2" id="KW-1185">Reference proteome</keyword>
<sequence>MKKFWLALLFILLLAAILTVGLTFTFLYKHRKEAKEVKHGEIIWTFHLEHEDLKLKGTLEDILNVDILKTIEYEVGGNKASVRSVVREFGDLTLTGWMHLFKQPLRVKKITVGKAQIEVVKVVPIAGFTVFNKEGNPDFVTLWHDDSFHHYSVEGELLTVGAFPFAKGDESKHPDRLELPKEVKEDTEMALPEHREEVPMPHEEVRPKEEKVEVIVESKKEELVVPAVPVPEKKVRRVGALVVDLDLASKSEVGAPFKYKDGDDEITITRTTFNVIYEKWTFTLTKQRAVVPYIKYEGEEVDVGCSGVLELAVFVGRVNLPLLASFREAGRIKSFAHRGKNAWQHVHAPVVDVDTLDDIYCFLKQIVIFDFSKQSGQYKVGAFEVHVTETVGAEPFEKFKSFKHTIFKTNDEGGLVAASAKVHKYKFFKVNFNGLNADDSVTTATAFFWDGDLTKPLMIRLLVNNTYLNYVGHKDYELEPKAALLQARLERFNYLVNRVVTINLAKQMPYDFKGGVLGTGEEHVAVRIEENSPMEHFRKCVHTHAAARNAEFFKIIGFLGEEYLTFENRDVSQVEAYFLKGHLERPLLFSMKGHFHTHHYHLESGKFVKKDLIFDDVLYTLKHLAYHTFTYLTLDFNRFSSYHFSGESAFPRHRHAHVIVRRNEEPSEFVRTTHTLEKRHGEITNFFVLALKGADIVLKDQVVSSVDAYYVKRHLDDPIAINFKGAANRLYVATKNGFEQKDSIILSNLEKVMRRAAHDKLKLVYLQLHRTSSYYDEHLDGLSVKVEDKTDELDIDEFKMYVHAFPESSDVRFLLKEAYFDPKVDTLVDLNKAVVIFDRNEVPVLVSLIDLEGNALHFKHDGDNKWSKVRPLDMRQFLIKGNQESAEKSALFQPQPGDIHLTGLYPY</sequence>
<proteinExistence type="predicted"/>
<dbReference type="KEGG" id="tot:TOT_030000877"/>
<protein>
    <submittedName>
        <fullName evidence="1">Uncharacterized protein</fullName>
    </submittedName>
</protein>
<dbReference type="RefSeq" id="XP_009691914.1">
    <property type="nucleotide sequence ID" value="XM_009693619.1"/>
</dbReference>
<gene>
    <name evidence="1" type="ORF">TOT_030000877</name>
</gene>